<feature type="non-terminal residue" evidence="1">
    <location>
        <position position="67"/>
    </location>
</feature>
<evidence type="ECO:0000313" key="2">
    <source>
        <dbReference type="Proteomes" id="UP000306340"/>
    </source>
</evidence>
<proteinExistence type="predicted"/>
<dbReference type="AlphaFoldDB" id="A0A4U0YTR2"/>
<evidence type="ECO:0000313" key="1">
    <source>
        <dbReference type="EMBL" id="TKA94069.1"/>
    </source>
</evidence>
<organism evidence="1 2">
    <name type="scientific">Cereibacter changlensis</name>
    <dbReference type="NCBI Taxonomy" id="402884"/>
    <lineage>
        <taxon>Bacteria</taxon>
        <taxon>Pseudomonadati</taxon>
        <taxon>Pseudomonadota</taxon>
        <taxon>Alphaproteobacteria</taxon>
        <taxon>Rhodobacterales</taxon>
        <taxon>Paracoccaceae</taxon>
        <taxon>Cereibacter</taxon>
    </lineage>
</organism>
<sequence>MSLRLLDLMEPEETVGNLWHGYASRFAAPEAAAGVAVSLEELRPSVAVIFRALGGKAGAEIAASWLR</sequence>
<accession>A0A4U0YTR2</accession>
<protein>
    <submittedName>
        <fullName evidence="1">NorD nitric oxide reductase activation protein</fullName>
    </submittedName>
</protein>
<dbReference type="EMBL" id="SWAU01000477">
    <property type="protein sequence ID" value="TKA94069.1"/>
    <property type="molecule type" value="Genomic_DNA"/>
</dbReference>
<comment type="caution">
    <text evidence="1">The sequence shown here is derived from an EMBL/GenBank/DDBJ whole genome shotgun (WGS) entry which is preliminary data.</text>
</comment>
<gene>
    <name evidence="1" type="ORF">FAZ78_24340</name>
</gene>
<reference evidence="1 2" key="1">
    <citation type="submission" date="2019-04" db="EMBL/GenBank/DDBJ databases">
        <title>Crypto-aerobic microbial life in anoxic (sulfidic) marine sediments.</title>
        <authorList>
            <person name="Bhattacharya S."/>
            <person name="Roy C."/>
            <person name="Mondal N."/>
            <person name="Sarkar J."/>
            <person name="Mandal S."/>
            <person name="Rameez M.J."/>
            <person name="Ghosh W."/>
        </authorList>
    </citation>
    <scope>NUCLEOTIDE SEQUENCE [LARGE SCALE GENOMIC DNA]</scope>
    <source>
        <strain evidence="1 2">SBBC</strain>
    </source>
</reference>
<dbReference type="Proteomes" id="UP000306340">
    <property type="component" value="Unassembled WGS sequence"/>
</dbReference>
<name>A0A4U0YTR2_9RHOB</name>